<reference evidence="4" key="2">
    <citation type="submission" date="2024-04" db="EMBL/GenBank/DDBJ databases">
        <authorList>
            <person name="Chen Y."/>
            <person name="Shah S."/>
            <person name="Dougan E. K."/>
            <person name="Thang M."/>
            <person name="Chan C."/>
        </authorList>
    </citation>
    <scope>NUCLEOTIDE SEQUENCE [LARGE SCALE GENOMIC DNA]</scope>
</reference>
<organism evidence="3">
    <name type="scientific">Cladocopium goreaui</name>
    <dbReference type="NCBI Taxonomy" id="2562237"/>
    <lineage>
        <taxon>Eukaryota</taxon>
        <taxon>Sar</taxon>
        <taxon>Alveolata</taxon>
        <taxon>Dinophyceae</taxon>
        <taxon>Suessiales</taxon>
        <taxon>Symbiodiniaceae</taxon>
        <taxon>Cladocopium</taxon>
    </lineage>
</organism>
<feature type="region of interest" description="Disordered" evidence="1">
    <location>
        <begin position="195"/>
        <end position="223"/>
    </location>
</feature>
<feature type="compositionally biased region" description="Basic residues" evidence="1">
    <location>
        <begin position="280"/>
        <end position="302"/>
    </location>
</feature>
<proteinExistence type="predicted"/>
<evidence type="ECO:0000256" key="2">
    <source>
        <dbReference type="SAM" id="SignalP"/>
    </source>
</evidence>
<sequence length="1628" mass="178001">MQQLWCAAFLSGLFMVAGEEPILTRYQDLAPSSNILAAAAAPAGGFGVVAGTGLPFFVDGVATRLRVVEAEARDELARRGWREGSLAAPIPAPGAAPGGGTATPANGPPGAAAECKAAAPAPREEAALASQAAKKVAATEPGESVAPTSQPVASDCAERTPEEVNLGIYPKSCPAAPRVPAAGAQQVKLEAEIKAKPPKEEEKEGEKKGVQCYSQVSSGKGEEVSSREEQWQWEGSRSWLARADTLLFPREVECREIERHCAPSQARAVQSQKRPEARQRRMPPKVVGRRPAARVGRLRRPAARVEPPAEEEKKCLSLGLGDLGSLGYVHLKKARYYGREVELVGKFTNLGLEDGQPMGTFEASGTQDDALLRLLSGRPKRQLTVHLCQEDCLGALTDEFLVHGRSFIKVDQGKDPWFTNLLSTVLLPDFSFSAEAASVGADAAQKGRGSLSGGMGGAEIGSGITMHDIEELVSNAEAAALEAEGSEQAKGSGSSQEFHRLLHEGVLKWRRGLLQPARVADVGGLVNEVLKLCEMFHCRPEPMADRSKLFPICAPGSLIGSGPRGQFFVALLGSLNHLYGGGGTGRGGPTSFRVAKRLAAVVHDSGLLEELLPPMSFTDFFSCKQLDYVGDEVHVARPVVWEEVEASLPSEVGQLDIRDFVDGGVKYYIDHLEEFMIASPPDSIAKPPKVMVSDAHWSTVAHGLVARGLCRVLRRSSLFHVGGKPLLNGLFSVSKQEFIGTLEVCRLIMNLKPANALCSPMVGDTSTLPMVTNLGTMFLDPSENLCISSEDIRCFFYLFAIPEAWWRFFGFAKPAPRSLVPSDFGDEEGYLVATVLPMGWINSVALAQHIHRRVVRQCMGSLQPPLSGAQELRRDRPFSVHPHLFRVYLDNFDELQKVNKNLSEVLEGSPSRVATALREAYEREGLPRHPKKSTQQELRAEVQGAWIDGVKGTVTAKPSKVARYIALAIELLERGTATQRELQVIGGGFVYVAMFRRPLLAGLNQIWRSITEVGPQQAKQRRRLTPAVVAELARFIGLIPLSFMNLRSGFGELVTASDASTTGGGVVLSRALTPYGRAASTSLVRGELPERHDFSQVLSVGLFDGIAALRVALDCLEVPVVGHVSVEKSSEAQRVVESLFPDFFQVEDVCLIDAEMVSRWAMRFPSVGLVIVGAGPPCQGVSGLNCDRKGALRDLRSNLFVHVPRVTALIRKAFPWAQVHTLTESVASMDAKDCETMNQSFEDRPWFIDADGVALCHRPRLYWISWELQAGEGVALGYGSDGRLPIQGEVQLEAVVDSQMFLETGWSLAERQRLPTFTTSRPSSTPLKRPAGIKSCKGHELERWRSDRHRFPPYQYKDENCVSNARGDFRIPSVSEREVIMGFPLGYTIQCLPKKDHGTEKHTDCRLSLLGNSWCVPVVAWLLVKLLQPLGLVEPTSVQEVVNRLTPGWGRSLQSLLLRPPISCSTASAPCSVELVQRLCSLVSLKGEDILLQGSTDAPAKFHRLRASVPARLWRWKTVASWQWSGAPEHINVLELRAVLTTVKYRVEQLRECDVRCVHLVDSLVVLHALSRGRSSSRKMRRTLMRISAYLLSSGLQLSCGYVDTHQNPADRPSRRGVKKKWLKKPQK</sequence>
<keyword evidence="2" id="KW-0732">Signal</keyword>
<dbReference type="Gene3D" id="3.40.50.150">
    <property type="entry name" value="Vaccinia Virus protein VP39"/>
    <property type="match status" value="1"/>
</dbReference>
<dbReference type="InterPro" id="IPR029063">
    <property type="entry name" value="SAM-dependent_MTases_sf"/>
</dbReference>
<comment type="caution">
    <text evidence="3">The sequence shown here is derived from an EMBL/GenBank/DDBJ whole genome shotgun (WGS) entry which is preliminary data.</text>
</comment>
<feature type="signal peptide" evidence="2">
    <location>
        <begin position="1"/>
        <end position="18"/>
    </location>
</feature>
<evidence type="ECO:0000313" key="3">
    <source>
        <dbReference type="EMBL" id="CAI3974868.1"/>
    </source>
</evidence>
<dbReference type="SUPFAM" id="SSF53335">
    <property type="entry name" value="S-adenosyl-L-methionine-dependent methyltransferases"/>
    <property type="match status" value="1"/>
</dbReference>
<feature type="region of interest" description="Disordered" evidence="1">
    <location>
        <begin position="84"/>
        <end position="159"/>
    </location>
</feature>
<evidence type="ECO:0000313" key="4">
    <source>
        <dbReference type="EMBL" id="CAL1128243.1"/>
    </source>
</evidence>
<gene>
    <name evidence="3" type="ORF">C1SCF055_LOCUS3234</name>
</gene>
<reference evidence="3" key="1">
    <citation type="submission" date="2022-10" db="EMBL/GenBank/DDBJ databases">
        <authorList>
            <person name="Chen Y."/>
            <person name="Dougan E. K."/>
            <person name="Chan C."/>
            <person name="Rhodes N."/>
            <person name="Thang M."/>
        </authorList>
    </citation>
    <scope>NUCLEOTIDE SEQUENCE</scope>
</reference>
<feature type="region of interest" description="Disordered" evidence="1">
    <location>
        <begin position="264"/>
        <end position="306"/>
    </location>
</feature>
<feature type="region of interest" description="Disordered" evidence="1">
    <location>
        <begin position="1607"/>
        <end position="1628"/>
    </location>
</feature>
<dbReference type="Proteomes" id="UP001152797">
    <property type="component" value="Unassembled WGS sequence"/>
</dbReference>
<dbReference type="EMBL" id="CAMXCT010000164">
    <property type="protein sequence ID" value="CAI3974868.1"/>
    <property type="molecule type" value="Genomic_DNA"/>
</dbReference>
<dbReference type="EMBL" id="CAMXCT020000164">
    <property type="protein sequence ID" value="CAL1128243.1"/>
    <property type="molecule type" value="Genomic_DNA"/>
</dbReference>
<feature type="chain" id="PRO_5043271972" evidence="2">
    <location>
        <begin position="19"/>
        <end position="1628"/>
    </location>
</feature>
<feature type="compositionally biased region" description="Basic residues" evidence="1">
    <location>
        <begin position="1615"/>
        <end position="1628"/>
    </location>
</feature>
<keyword evidence="6" id="KW-1185">Reference proteome</keyword>
<evidence type="ECO:0000313" key="6">
    <source>
        <dbReference type="Proteomes" id="UP001152797"/>
    </source>
</evidence>
<dbReference type="OrthoDB" id="641149at2759"/>
<name>A0A9P1FG19_9DINO</name>
<accession>A0A9P1FG19</accession>
<feature type="compositionally biased region" description="Basic and acidic residues" evidence="1">
    <location>
        <begin position="195"/>
        <end position="209"/>
    </location>
</feature>
<evidence type="ECO:0000313" key="5">
    <source>
        <dbReference type="EMBL" id="CAL4762180.1"/>
    </source>
</evidence>
<evidence type="ECO:0000256" key="1">
    <source>
        <dbReference type="SAM" id="MobiDB-lite"/>
    </source>
</evidence>
<protein>
    <submittedName>
        <fullName evidence="5">Tankyrase-2</fullName>
    </submittedName>
</protein>
<feature type="compositionally biased region" description="Low complexity" evidence="1">
    <location>
        <begin position="102"/>
        <end position="140"/>
    </location>
</feature>
<dbReference type="EMBL" id="CAMXCT030000164">
    <property type="protein sequence ID" value="CAL4762180.1"/>
    <property type="molecule type" value="Genomic_DNA"/>
</dbReference>